<dbReference type="Proteomes" id="UP001551695">
    <property type="component" value="Unassembled WGS sequence"/>
</dbReference>
<reference evidence="7 8" key="1">
    <citation type="submission" date="2024-06" db="EMBL/GenBank/DDBJ databases">
        <title>The Natural Products Discovery Center: Release of the First 8490 Sequenced Strains for Exploring Actinobacteria Biosynthetic Diversity.</title>
        <authorList>
            <person name="Kalkreuter E."/>
            <person name="Kautsar S.A."/>
            <person name="Yang D."/>
            <person name="Bader C.D."/>
            <person name="Teijaro C.N."/>
            <person name="Fluegel L."/>
            <person name="Davis C.M."/>
            <person name="Simpson J.R."/>
            <person name="Lauterbach L."/>
            <person name="Steele A.D."/>
            <person name="Gui C."/>
            <person name="Meng S."/>
            <person name="Li G."/>
            <person name="Viehrig K."/>
            <person name="Ye F."/>
            <person name="Su P."/>
            <person name="Kiefer A.F."/>
            <person name="Nichols A."/>
            <person name="Cepeda A.J."/>
            <person name="Yan W."/>
            <person name="Fan B."/>
            <person name="Jiang Y."/>
            <person name="Adhikari A."/>
            <person name="Zheng C.-J."/>
            <person name="Schuster L."/>
            <person name="Cowan T.M."/>
            <person name="Smanski M.J."/>
            <person name="Chevrette M.G."/>
            <person name="De Carvalho L.P.S."/>
            <person name="Shen B."/>
        </authorList>
    </citation>
    <scope>NUCLEOTIDE SEQUENCE [LARGE SCALE GENOMIC DNA]</scope>
    <source>
        <strain evidence="7 8">NPDC050403</strain>
    </source>
</reference>
<comment type="pathway">
    <text evidence="1">Carbohydrate metabolism; galactose metabolism.</text>
</comment>
<feature type="domain" description="NAD-dependent epimerase/dehydratase" evidence="6">
    <location>
        <begin position="3"/>
        <end position="233"/>
    </location>
</feature>
<proteinExistence type="inferred from homology"/>
<evidence type="ECO:0000256" key="2">
    <source>
        <dbReference type="ARBA" id="ARBA00007637"/>
    </source>
</evidence>
<keyword evidence="8" id="KW-1185">Reference proteome</keyword>
<accession>A0ABV3FUF7</accession>
<organism evidence="7 8">
    <name type="scientific">Nocardia aurea</name>
    <dbReference type="NCBI Taxonomy" id="2144174"/>
    <lineage>
        <taxon>Bacteria</taxon>
        <taxon>Bacillati</taxon>
        <taxon>Actinomycetota</taxon>
        <taxon>Actinomycetes</taxon>
        <taxon>Mycobacteriales</taxon>
        <taxon>Nocardiaceae</taxon>
        <taxon>Nocardia</taxon>
    </lineage>
</organism>
<dbReference type="SUPFAM" id="SSF51735">
    <property type="entry name" value="NAD(P)-binding Rossmann-fold domains"/>
    <property type="match status" value="1"/>
</dbReference>
<comment type="similarity">
    <text evidence="2">Belongs to the NAD(P)-dependent epimerase/dehydratase family.</text>
</comment>
<evidence type="ECO:0000256" key="5">
    <source>
        <dbReference type="ARBA" id="ARBA00033067"/>
    </source>
</evidence>
<evidence type="ECO:0000256" key="3">
    <source>
        <dbReference type="ARBA" id="ARBA00018569"/>
    </source>
</evidence>
<dbReference type="Gene3D" id="3.40.50.720">
    <property type="entry name" value="NAD(P)-binding Rossmann-like Domain"/>
    <property type="match status" value="1"/>
</dbReference>
<comment type="caution">
    <text evidence="7">The sequence shown here is derived from an EMBL/GenBank/DDBJ whole genome shotgun (WGS) entry which is preliminary data.</text>
</comment>
<dbReference type="RefSeq" id="WP_357784335.1">
    <property type="nucleotide sequence ID" value="NZ_JBFAKC010000006.1"/>
</dbReference>
<dbReference type="Pfam" id="PF01370">
    <property type="entry name" value="Epimerase"/>
    <property type="match status" value="1"/>
</dbReference>
<protein>
    <recommendedName>
        <fullName evidence="3">UDP-glucose 4-epimerase</fullName>
    </recommendedName>
    <alternativeName>
        <fullName evidence="5">Galactowaldenase</fullName>
    </alternativeName>
    <alternativeName>
        <fullName evidence="4">UDP-galactose 4-epimerase</fullName>
    </alternativeName>
</protein>
<dbReference type="EMBL" id="JBFAKC010000006">
    <property type="protein sequence ID" value="MEV0709071.1"/>
    <property type="molecule type" value="Genomic_DNA"/>
</dbReference>
<dbReference type="PANTHER" id="PTHR43725">
    <property type="entry name" value="UDP-GLUCOSE 4-EPIMERASE"/>
    <property type="match status" value="1"/>
</dbReference>
<dbReference type="InterPro" id="IPR036291">
    <property type="entry name" value="NAD(P)-bd_dom_sf"/>
</dbReference>
<evidence type="ECO:0000259" key="6">
    <source>
        <dbReference type="Pfam" id="PF01370"/>
    </source>
</evidence>
<dbReference type="Gene3D" id="3.90.25.10">
    <property type="entry name" value="UDP-galactose 4-epimerase, domain 1"/>
    <property type="match status" value="1"/>
</dbReference>
<dbReference type="PANTHER" id="PTHR43725:SF53">
    <property type="entry name" value="UDP-ARABINOSE 4-EPIMERASE 1"/>
    <property type="match status" value="1"/>
</dbReference>
<sequence length="311" mass="32483">MRVLVTGANGYLGGAVCRALRDSGHTVIGSVHRGRSLAPADLPMRAADLRDVAALTHALHGIDAVCHLAGLTRARDSHTEPLRYFEVNAGGTVALLRAMEVVGVRHLVFASTAAIYGTPDRQPIHEDMPDDPPHPYAASKLAAEAAITAQAATGTLSAVILRLFNIVGGSNADDGGIIPRLLAVASGELHCLPVNGDGTAVRDYLHIDDAASAFVAALTRLPDPGVSRRYNIGSGIGTSVNELVAATSRITGKAIAVRHRPAATEPRRLVGDSTRASNELHWAAASSDIDTIIGRAWADKDPKTRPVPGTP</sequence>
<dbReference type="InterPro" id="IPR001509">
    <property type="entry name" value="Epimerase_deHydtase"/>
</dbReference>
<gene>
    <name evidence="7" type="ORF">AB0I48_16040</name>
</gene>
<evidence type="ECO:0000256" key="4">
    <source>
        <dbReference type="ARBA" id="ARBA00031367"/>
    </source>
</evidence>
<evidence type="ECO:0000256" key="1">
    <source>
        <dbReference type="ARBA" id="ARBA00004947"/>
    </source>
</evidence>
<evidence type="ECO:0000313" key="8">
    <source>
        <dbReference type="Proteomes" id="UP001551695"/>
    </source>
</evidence>
<name>A0ABV3FUF7_9NOCA</name>
<evidence type="ECO:0000313" key="7">
    <source>
        <dbReference type="EMBL" id="MEV0709071.1"/>
    </source>
</evidence>